<dbReference type="EMBL" id="MLAK01001182">
    <property type="protein sequence ID" value="OHS96338.1"/>
    <property type="molecule type" value="Genomic_DNA"/>
</dbReference>
<dbReference type="Gene3D" id="3.10.170.20">
    <property type="match status" value="1"/>
</dbReference>
<sequence>MFFYVCGLILHRCVQKIIHNNRGYRKKNDKSLYTFKKGANDYFPIRIMFDFELIYNSDKFMCYEPEQDISWLLGTYTCSESDILTEQKIHVLEDSLNNINDYLSSLIQVPRTNNKITTNVIEDILISEKTYSTIDLHISVVSRPFGDSNRNQTVAASLFDQTSPVTNRPITAGLYINPSAIPNISQNYNSMHREFFTGILHECFHILGINEEAYPLWIHRKTGLPYGSSLPLNDYSKENEYPNKVFTVLHTPLLRKFFNQRFNHRRISKSIPPGLILEDYNSDISHPKGSIYMHELMTTNSIHPISISDLSLTLLEATGWYTCNFSMAEPLLWGVNSSINGSPPSLSIPSDYMCDERQSLSNITISYDYSGPAVCSKIVHDVNCNETFNENEKIFCQSQLFYDPNKTNSRGLKPSLDFIHHKIPILEQSCLYTENNLKNHYGEYYGIDSICTHSTLNQTDHYPRCYKMECTDNNTKLFIFYGNESLLCKYDGYNLEFENKTVSIECPPLEMICTILSYRNTTFTEPQRESTAKYPPQLILIIAVSVVICGVGIVILVSILITKHIQRNKDLNDADILSIASGFESSNSVRVVLLEEQ</sequence>
<evidence type="ECO:0008006" key="11">
    <source>
        <dbReference type="Google" id="ProtNLM"/>
    </source>
</evidence>
<reference evidence="9" key="1">
    <citation type="submission" date="2016-10" db="EMBL/GenBank/DDBJ databases">
        <authorList>
            <person name="Benchimol M."/>
            <person name="Almeida L.G."/>
            <person name="Vasconcelos A.T."/>
            <person name="Perreira-Neves A."/>
            <person name="Rosa I.A."/>
            <person name="Tasca T."/>
            <person name="Bogo M.R."/>
            <person name="de Souza W."/>
        </authorList>
    </citation>
    <scope>NUCLEOTIDE SEQUENCE [LARGE SCALE GENOMIC DNA]</scope>
    <source>
        <strain evidence="9">K</strain>
    </source>
</reference>
<keyword evidence="3 7" id="KW-0479">Metal-binding</keyword>
<dbReference type="GeneID" id="94829883"/>
<evidence type="ECO:0000256" key="8">
    <source>
        <dbReference type="SAM" id="Phobius"/>
    </source>
</evidence>
<dbReference type="Pfam" id="PF01457">
    <property type="entry name" value="Peptidase_M8"/>
    <property type="match status" value="1"/>
</dbReference>
<keyword evidence="6 7" id="KW-0482">Metalloprotease</keyword>
<evidence type="ECO:0000256" key="6">
    <source>
        <dbReference type="ARBA" id="ARBA00023049"/>
    </source>
</evidence>
<dbReference type="OrthoDB" id="527990at2759"/>
<keyword evidence="8" id="KW-0472">Membrane</keyword>
<dbReference type="RefSeq" id="XP_068349475.1">
    <property type="nucleotide sequence ID" value="XM_068495179.1"/>
</dbReference>
<evidence type="ECO:0000256" key="4">
    <source>
        <dbReference type="ARBA" id="ARBA00022801"/>
    </source>
</evidence>
<dbReference type="PANTHER" id="PTHR10942:SF0">
    <property type="entry name" value="LEISHMANOLYSIN-LIKE PEPTIDASE"/>
    <property type="match status" value="1"/>
</dbReference>
<dbReference type="FunFam" id="3.10.170.20:FF:000003">
    <property type="entry name" value="GP63-like"/>
    <property type="match status" value="1"/>
</dbReference>
<accession>A0A1J4JAX6</accession>
<dbReference type="GO" id="GO:0006508">
    <property type="term" value="P:proteolysis"/>
    <property type="evidence" value="ECO:0007669"/>
    <property type="project" value="UniProtKB-KW"/>
</dbReference>
<evidence type="ECO:0000256" key="7">
    <source>
        <dbReference type="PIRSR" id="PIRSR601577-2"/>
    </source>
</evidence>
<proteinExistence type="inferred from homology"/>
<dbReference type="GO" id="GO:0046872">
    <property type="term" value="F:metal ion binding"/>
    <property type="evidence" value="ECO:0007669"/>
    <property type="project" value="UniProtKB-KW"/>
</dbReference>
<dbReference type="AlphaFoldDB" id="A0A1J4JAX6"/>
<organism evidence="9 10">
    <name type="scientific">Tritrichomonas foetus</name>
    <dbReference type="NCBI Taxonomy" id="1144522"/>
    <lineage>
        <taxon>Eukaryota</taxon>
        <taxon>Metamonada</taxon>
        <taxon>Parabasalia</taxon>
        <taxon>Tritrichomonadida</taxon>
        <taxon>Tritrichomonadidae</taxon>
        <taxon>Tritrichomonas</taxon>
    </lineage>
</organism>
<comment type="cofactor">
    <cofactor evidence="7">
        <name>Zn(2+)</name>
        <dbReference type="ChEBI" id="CHEBI:29105"/>
    </cofactor>
    <text evidence="7">Binds 1 zinc ion per subunit.</text>
</comment>
<evidence type="ECO:0000256" key="5">
    <source>
        <dbReference type="ARBA" id="ARBA00022833"/>
    </source>
</evidence>
<keyword evidence="8" id="KW-0812">Transmembrane</keyword>
<dbReference type="GO" id="GO:0016020">
    <property type="term" value="C:membrane"/>
    <property type="evidence" value="ECO:0007669"/>
    <property type="project" value="InterPro"/>
</dbReference>
<name>A0A1J4JAX6_9EUKA</name>
<comment type="similarity">
    <text evidence="1">Belongs to the peptidase M8 family.</text>
</comment>
<dbReference type="GO" id="GO:0004222">
    <property type="term" value="F:metalloendopeptidase activity"/>
    <property type="evidence" value="ECO:0007669"/>
    <property type="project" value="InterPro"/>
</dbReference>
<dbReference type="Proteomes" id="UP000179807">
    <property type="component" value="Unassembled WGS sequence"/>
</dbReference>
<dbReference type="VEuPathDB" id="TrichDB:TRFO_09983"/>
<dbReference type="Gene3D" id="3.90.132.10">
    <property type="entry name" value="Leishmanolysin , domain 2"/>
    <property type="match status" value="1"/>
</dbReference>
<evidence type="ECO:0000256" key="3">
    <source>
        <dbReference type="ARBA" id="ARBA00022723"/>
    </source>
</evidence>
<keyword evidence="4" id="KW-0378">Hydrolase</keyword>
<evidence type="ECO:0000256" key="1">
    <source>
        <dbReference type="ARBA" id="ARBA00005860"/>
    </source>
</evidence>
<feature type="binding site" evidence="7">
    <location>
        <position position="286"/>
    </location>
    <ligand>
        <name>Zn(2+)</name>
        <dbReference type="ChEBI" id="CHEBI:29105"/>
        <note>catalytic</note>
    </ligand>
</feature>
<dbReference type="GO" id="GO:0005737">
    <property type="term" value="C:cytoplasm"/>
    <property type="evidence" value="ECO:0007669"/>
    <property type="project" value="TreeGrafter"/>
</dbReference>
<evidence type="ECO:0000313" key="9">
    <source>
        <dbReference type="EMBL" id="OHS96338.1"/>
    </source>
</evidence>
<keyword evidence="2" id="KW-0645">Protease</keyword>
<dbReference type="InterPro" id="IPR001577">
    <property type="entry name" value="Peptidase_M8"/>
</dbReference>
<gene>
    <name evidence="9" type="ORF">TRFO_09983</name>
</gene>
<evidence type="ECO:0000256" key="2">
    <source>
        <dbReference type="ARBA" id="ARBA00022670"/>
    </source>
</evidence>
<protein>
    <recommendedName>
        <fullName evidence="11">GP63-like</fullName>
    </recommendedName>
</protein>
<dbReference type="SUPFAM" id="SSF55486">
    <property type="entry name" value="Metalloproteases ('zincins'), catalytic domain"/>
    <property type="match status" value="1"/>
</dbReference>
<comment type="caution">
    <text evidence="9">The sequence shown here is derived from an EMBL/GenBank/DDBJ whole genome shotgun (WGS) entry which is preliminary data.</text>
</comment>
<dbReference type="PANTHER" id="PTHR10942">
    <property type="entry name" value="LEISHMANOLYSIN-LIKE PEPTIDASE"/>
    <property type="match status" value="1"/>
</dbReference>
<keyword evidence="10" id="KW-1185">Reference proteome</keyword>
<evidence type="ECO:0000313" key="10">
    <source>
        <dbReference type="Proteomes" id="UP000179807"/>
    </source>
</evidence>
<keyword evidence="8" id="KW-1133">Transmembrane helix</keyword>
<keyword evidence="5 7" id="KW-0862">Zinc</keyword>
<dbReference type="GO" id="GO:0007155">
    <property type="term" value="P:cell adhesion"/>
    <property type="evidence" value="ECO:0007669"/>
    <property type="project" value="InterPro"/>
</dbReference>
<feature type="transmembrane region" description="Helical" evidence="8">
    <location>
        <begin position="538"/>
        <end position="561"/>
    </location>
</feature>